<proteinExistence type="predicted"/>
<reference evidence="1 2" key="1">
    <citation type="submission" date="2018-06" db="EMBL/GenBank/DDBJ databases">
        <title>Genomic Encyclopedia of Archaeal and Bacterial Type Strains, Phase II (KMG-II): from individual species to whole genera.</title>
        <authorList>
            <person name="Goeker M."/>
        </authorList>
    </citation>
    <scope>NUCLEOTIDE SEQUENCE [LARGE SCALE GENOMIC DNA]</scope>
    <source>
        <strain evidence="1 2">DSM 27372</strain>
    </source>
</reference>
<sequence length="156" mass="18211">MKYILLFACLIPCMGFNKTHFIDITNDFTIDRFEAVKHFILKHGNTQTYRNFDSNNPHYKIDNTDIYLNAETGQRNINNNPDLSDFNEITIHPSSGPYYTIRIVRAGDHRKKNIRIPDKMQEKRVYLINDYGTVSAAMKKDVLNHLLKIEAKLSVF</sequence>
<evidence type="ECO:0000313" key="2">
    <source>
        <dbReference type="Proteomes" id="UP000248198"/>
    </source>
</evidence>
<protein>
    <submittedName>
        <fullName evidence="1">Uncharacterized protein</fullName>
    </submittedName>
</protein>
<dbReference type="EMBL" id="QKLU01000005">
    <property type="protein sequence ID" value="PYF72988.1"/>
    <property type="molecule type" value="Genomic_DNA"/>
</dbReference>
<accession>A0A318UQI2</accession>
<keyword evidence="2" id="KW-1185">Reference proteome</keyword>
<name>A0A318UQI2_9SPHI</name>
<organism evidence="1 2">
    <name type="scientific">Pedobacter nutrimenti</name>
    <dbReference type="NCBI Taxonomy" id="1241337"/>
    <lineage>
        <taxon>Bacteria</taxon>
        <taxon>Pseudomonadati</taxon>
        <taxon>Bacteroidota</taxon>
        <taxon>Sphingobacteriia</taxon>
        <taxon>Sphingobacteriales</taxon>
        <taxon>Sphingobacteriaceae</taxon>
        <taxon>Pedobacter</taxon>
    </lineage>
</organism>
<dbReference type="AlphaFoldDB" id="A0A318UQI2"/>
<dbReference type="Proteomes" id="UP000248198">
    <property type="component" value="Unassembled WGS sequence"/>
</dbReference>
<evidence type="ECO:0000313" key="1">
    <source>
        <dbReference type="EMBL" id="PYF72988.1"/>
    </source>
</evidence>
<gene>
    <name evidence="1" type="ORF">B0O44_105363</name>
</gene>
<comment type="caution">
    <text evidence="1">The sequence shown here is derived from an EMBL/GenBank/DDBJ whole genome shotgun (WGS) entry which is preliminary data.</text>
</comment>